<protein>
    <submittedName>
        <fullName evidence="1">Uncharacterized protein</fullName>
    </submittedName>
</protein>
<gene>
    <name evidence="1" type="ORF">IMCC3317_37390</name>
</gene>
<accession>A0A7L4ZNN2</accession>
<dbReference type="KEGG" id="kan:IMCC3317_37390"/>
<keyword evidence="2" id="KW-1185">Reference proteome</keyword>
<sequence>MKKKNLKSLALNRKTISNLDATMNTGGIAISEMQCPLTIVDINGGNLCLRSVKCELTGNCVSVRIACITQTEFPTCRDCA</sequence>
<evidence type="ECO:0000313" key="1">
    <source>
        <dbReference type="EMBL" id="QHI38348.1"/>
    </source>
</evidence>
<evidence type="ECO:0000313" key="2">
    <source>
        <dbReference type="Proteomes" id="UP000464657"/>
    </source>
</evidence>
<dbReference type="AlphaFoldDB" id="A0A7L4ZNN2"/>
<organism evidence="1 2">
    <name type="scientific">Kordia antarctica</name>
    <dbReference type="NCBI Taxonomy" id="1218801"/>
    <lineage>
        <taxon>Bacteria</taxon>
        <taxon>Pseudomonadati</taxon>
        <taxon>Bacteroidota</taxon>
        <taxon>Flavobacteriia</taxon>
        <taxon>Flavobacteriales</taxon>
        <taxon>Flavobacteriaceae</taxon>
        <taxon>Kordia</taxon>
    </lineage>
</organism>
<dbReference type="Proteomes" id="UP000464657">
    <property type="component" value="Chromosome"/>
</dbReference>
<name>A0A7L4ZNN2_9FLAO</name>
<dbReference type="EMBL" id="CP019288">
    <property type="protein sequence ID" value="QHI38348.1"/>
    <property type="molecule type" value="Genomic_DNA"/>
</dbReference>
<proteinExistence type="predicted"/>
<reference evidence="1 2" key="1">
    <citation type="journal article" date="2013" name="Int. J. Syst. Evol. Microbiol.">
        <title>Kordia antarctica sp. nov., isolated from Antarctic seawater.</title>
        <authorList>
            <person name="Baek K."/>
            <person name="Choi A."/>
            <person name="Kang I."/>
            <person name="Lee K."/>
            <person name="Cho J.C."/>
        </authorList>
    </citation>
    <scope>NUCLEOTIDE SEQUENCE [LARGE SCALE GENOMIC DNA]</scope>
    <source>
        <strain evidence="1 2">IMCC3317</strain>
    </source>
</reference>